<sequence length="139" mass="15785">MPNPLAEGHELLITLQELSGSGEDHRTPRKMEPIFFQRQGQKNEELVEKSKSFIHRPEEGTVNDSSFGERRPIGIYQLQKCPKRSPKDLRGSRKAPGTIKEREKAKPIGTDLTHRGTGSPNCNLQPWTVSSIWPELSWN</sequence>
<organism evidence="2 3">
    <name type="scientific">Austropuccinia psidii MF-1</name>
    <dbReference type="NCBI Taxonomy" id="1389203"/>
    <lineage>
        <taxon>Eukaryota</taxon>
        <taxon>Fungi</taxon>
        <taxon>Dikarya</taxon>
        <taxon>Basidiomycota</taxon>
        <taxon>Pucciniomycotina</taxon>
        <taxon>Pucciniomycetes</taxon>
        <taxon>Pucciniales</taxon>
        <taxon>Sphaerophragmiaceae</taxon>
        <taxon>Austropuccinia</taxon>
    </lineage>
</organism>
<dbReference type="AlphaFoldDB" id="A0A9Q3FSU8"/>
<gene>
    <name evidence="2" type="ORF">O181_085745</name>
</gene>
<evidence type="ECO:0000313" key="2">
    <source>
        <dbReference type="EMBL" id="MBW0546030.1"/>
    </source>
</evidence>
<keyword evidence="3" id="KW-1185">Reference proteome</keyword>
<dbReference type="Proteomes" id="UP000765509">
    <property type="component" value="Unassembled WGS sequence"/>
</dbReference>
<protein>
    <submittedName>
        <fullName evidence="2">Uncharacterized protein</fullName>
    </submittedName>
</protein>
<name>A0A9Q3FSU8_9BASI</name>
<reference evidence="2" key="1">
    <citation type="submission" date="2021-03" db="EMBL/GenBank/DDBJ databases">
        <title>Draft genome sequence of rust myrtle Austropuccinia psidii MF-1, a brazilian biotype.</title>
        <authorList>
            <person name="Quecine M.C."/>
            <person name="Pachon D.M.R."/>
            <person name="Bonatelli M.L."/>
            <person name="Correr F.H."/>
            <person name="Franceschini L.M."/>
            <person name="Leite T.F."/>
            <person name="Margarido G.R.A."/>
            <person name="Almeida C.A."/>
            <person name="Ferrarezi J.A."/>
            <person name="Labate C.A."/>
        </authorList>
    </citation>
    <scope>NUCLEOTIDE SEQUENCE</scope>
    <source>
        <strain evidence="2">MF-1</strain>
    </source>
</reference>
<dbReference type="EMBL" id="AVOT02050987">
    <property type="protein sequence ID" value="MBW0546030.1"/>
    <property type="molecule type" value="Genomic_DNA"/>
</dbReference>
<evidence type="ECO:0000313" key="3">
    <source>
        <dbReference type="Proteomes" id="UP000765509"/>
    </source>
</evidence>
<evidence type="ECO:0000256" key="1">
    <source>
        <dbReference type="SAM" id="MobiDB-lite"/>
    </source>
</evidence>
<comment type="caution">
    <text evidence="2">The sequence shown here is derived from an EMBL/GenBank/DDBJ whole genome shotgun (WGS) entry which is preliminary data.</text>
</comment>
<feature type="region of interest" description="Disordered" evidence="1">
    <location>
        <begin position="52"/>
        <end position="124"/>
    </location>
</feature>
<proteinExistence type="predicted"/>
<accession>A0A9Q3FSU8</accession>